<evidence type="ECO:0000256" key="1">
    <source>
        <dbReference type="SAM" id="SignalP"/>
    </source>
</evidence>
<dbReference type="Proteomes" id="UP001603013">
    <property type="component" value="Unassembled WGS sequence"/>
</dbReference>
<feature type="signal peptide" evidence="1">
    <location>
        <begin position="1"/>
        <end position="29"/>
    </location>
</feature>
<sequence length="803" mass="85973">MTRYRLGALATTAALAALGGLLTAAPASAAVTCASPVWKAEYFANSAFSGTPKLTTCDSTIAENYGYGDPAGVTLPKDNFSVRWSVTRDFGSGGPFTLVAAAQDGIRVNVDGVRRIDLWKNVSTTQKKTVNLTLPAGRHTITVHYAAWTGAANVAFAYAPVTSATADKIRPLVPTGATVAYDRALNKVMVKWAANKEMDLAGYRLYRRLPTTAWAKVSSATALVTGVSYVNYPPATGQTYLYELRAVDKTGNESWGSADLAVTSIDKTPPAAPHVMQGACPDNLPYVAPALVTTAANSADIAWYEAQRQNPVTGVWSTVHSGAKGAFCDTGQPADGSRATYRGRARDAAGNWSAYSAATTFTTWDLTPPAPVADAGVEYQSGVPHLKWSPVAGAASYRVVQYDPATGEHLNALSLGDTTTETDVVPRQAVGVADTYRYAVQALDAKGNAAAPVEITLSMADRGEAIAPFRTTATRFDEGVLLWWLGADPWTVDEKPLPTYRIVRTDTATGETSTVEGCKPFTSDDRPLTDPDVSWTWASDTVPSYVGPKVVDGRCWDVQGKSETTYEYRVVTVDRYGRASQPGPAAMETTPDTQRPAPVLDLAAEQIPFGVRLTWTPPADDDVQGYVVWQGTTDPTTGETSWTRNCWKGDSLAETEILCPTVPDGREHVYRVAATDAYHVDPRPEDLRPAEIAVTLPDTRPPGWAGASVYEAQYPSVHLGCSDGSSVPCGTATHYRVERWNPGEGAYTTLSTGTVGSTPVDYVDSAVHEDLLSLQYYRVVFTDSSGAEQAVRSAAYGIWASWL</sequence>
<dbReference type="Gene3D" id="3.90.182.10">
    <property type="entry name" value="Toxin - Anthrax Protective Antigen,domain 1"/>
    <property type="match status" value="1"/>
</dbReference>
<name>A0ABW6YM84_9ACTN</name>
<keyword evidence="1" id="KW-0732">Signal</keyword>
<evidence type="ECO:0000313" key="4">
    <source>
        <dbReference type="Proteomes" id="UP001603013"/>
    </source>
</evidence>
<evidence type="ECO:0000259" key="2">
    <source>
        <dbReference type="PROSITE" id="PS51820"/>
    </source>
</evidence>
<organism evidence="3 4">
    <name type="scientific">Streptomyces lateritius</name>
    <dbReference type="NCBI Taxonomy" id="67313"/>
    <lineage>
        <taxon>Bacteria</taxon>
        <taxon>Bacillati</taxon>
        <taxon>Actinomycetota</taxon>
        <taxon>Actinomycetes</taxon>
        <taxon>Kitasatosporales</taxon>
        <taxon>Streptomycetaceae</taxon>
        <taxon>Streptomyces</taxon>
    </lineage>
</organism>
<dbReference type="Pfam" id="PF07691">
    <property type="entry name" value="PA14"/>
    <property type="match status" value="1"/>
</dbReference>
<comment type="caution">
    <text evidence="3">The sequence shown here is derived from an EMBL/GenBank/DDBJ whole genome shotgun (WGS) entry which is preliminary data.</text>
</comment>
<dbReference type="PROSITE" id="PS51820">
    <property type="entry name" value="PA14"/>
    <property type="match status" value="1"/>
</dbReference>
<accession>A0ABW6YM84</accession>
<feature type="domain" description="PA14" evidence="2">
    <location>
        <begin position="33"/>
        <end position="173"/>
    </location>
</feature>
<keyword evidence="4" id="KW-1185">Reference proteome</keyword>
<feature type="chain" id="PRO_5045773501" evidence="1">
    <location>
        <begin position="30"/>
        <end position="803"/>
    </location>
</feature>
<reference evidence="3 4" key="1">
    <citation type="submission" date="2024-10" db="EMBL/GenBank/DDBJ databases">
        <title>The Natural Products Discovery Center: Release of the First 8490 Sequenced Strains for Exploring Actinobacteria Biosynthetic Diversity.</title>
        <authorList>
            <person name="Kalkreuter E."/>
            <person name="Kautsar S.A."/>
            <person name="Yang D."/>
            <person name="Bader C.D."/>
            <person name="Teijaro C.N."/>
            <person name="Fluegel L."/>
            <person name="Davis C.M."/>
            <person name="Simpson J.R."/>
            <person name="Lauterbach L."/>
            <person name="Steele A.D."/>
            <person name="Gui C."/>
            <person name="Meng S."/>
            <person name="Li G."/>
            <person name="Viehrig K."/>
            <person name="Ye F."/>
            <person name="Su P."/>
            <person name="Kiefer A.F."/>
            <person name="Nichols A."/>
            <person name="Cepeda A.J."/>
            <person name="Yan W."/>
            <person name="Fan B."/>
            <person name="Jiang Y."/>
            <person name="Adhikari A."/>
            <person name="Zheng C.-J."/>
            <person name="Schuster L."/>
            <person name="Cowan T.M."/>
            <person name="Smanski M.J."/>
            <person name="Chevrette M.G."/>
            <person name="De Carvalho L.P.S."/>
            <person name="Shen B."/>
        </authorList>
    </citation>
    <scope>NUCLEOTIDE SEQUENCE [LARGE SCALE GENOMIC DNA]</scope>
    <source>
        <strain evidence="3 4">NPDC015755</strain>
    </source>
</reference>
<proteinExistence type="predicted"/>
<dbReference type="Gene3D" id="2.60.40.10">
    <property type="entry name" value="Immunoglobulins"/>
    <property type="match status" value="3"/>
</dbReference>
<dbReference type="SMART" id="SM00758">
    <property type="entry name" value="PA14"/>
    <property type="match status" value="1"/>
</dbReference>
<dbReference type="RefSeq" id="WP_391937759.1">
    <property type="nucleotide sequence ID" value="NZ_JBIBSM010000029.1"/>
</dbReference>
<protein>
    <submittedName>
        <fullName evidence="3">PA14 domain-containing protein</fullName>
    </submittedName>
</protein>
<gene>
    <name evidence="3" type="ORF">ACF05T_33930</name>
</gene>
<dbReference type="InterPro" id="IPR036116">
    <property type="entry name" value="FN3_sf"/>
</dbReference>
<dbReference type="SUPFAM" id="SSF56988">
    <property type="entry name" value="Anthrax protective antigen"/>
    <property type="match status" value="1"/>
</dbReference>
<dbReference type="EMBL" id="JBIBSM010000029">
    <property type="protein sequence ID" value="MFF8280998.1"/>
    <property type="molecule type" value="Genomic_DNA"/>
</dbReference>
<dbReference type="InterPro" id="IPR037524">
    <property type="entry name" value="PA14/GLEYA"/>
</dbReference>
<dbReference type="SUPFAM" id="SSF49265">
    <property type="entry name" value="Fibronectin type III"/>
    <property type="match status" value="1"/>
</dbReference>
<dbReference type="InterPro" id="IPR013783">
    <property type="entry name" value="Ig-like_fold"/>
</dbReference>
<evidence type="ECO:0000313" key="3">
    <source>
        <dbReference type="EMBL" id="MFF8280998.1"/>
    </source>
</evidence>
<dbReference type="InterPro" id="IPR011658">
    <property type="entry name" value="PA14_dom"/>
</dbReference>